<dbReference type="OrthoDB" id="3437016at2759"/>
<protein>
    <submittedName>
        <fullName evidence="8">Multidrug resistance protein fnx1</fullName>
    </submittedName>
</protein>
<feature type="transmembrane region" description="Helical" evidence="6">
    <location>
        <begin position="461"/>
        <end position="485"/>
    </location>
</feature>
<evidence type="ECO:0000256" key="1">
    <source>
        <dbReference type="ARBA" id="ARBA00004127"/>
    </source>
</evidence>
<proteinExistence type="predicted"/>
<evidence type="ECO:0000256" key="6">
    <source>
        <dbReference type="SAM" id="Phobius"/>
    </source>
</evidence>
<comment type="caution">
    <text evidence="8">The sequence shown here is derived from an EMBL/GenBank/DDBJ whole genome shotgun (WGS) entry which is preliminary data.</text>
</comment>
<dbReference type="PANTHER" id="PTHR23501:SF191">
    <property type="entry name" value="VACUOLAR BASIC AMINO ACID TRANSPORTER 4"/>
    <property type="match status" value="1"/>
</dbReference>
<dbReference type="SUPFAM" id="SSF103473">
    <property type="entry name" value="MFS general substrate transporter"/>
    <property type="match status" value="1"/>
</dbReference>
<keyword evidence="2" id="KW-0813">Transport</keyword>
<evidence type="ECO:0000256" key="2">
    <source>
        <dbReference type="ARBA" id="ARBA00022448"/>
    </source>
</evidence>
<evidence type="ECO:0000313" key="9">
    <source>
        <dbReference type="Proteomes" id="UP000289152"/>
    </source>
</evidence>
<dbReference type="InterPro" id="IPR020846">
    <property type="entry name" value="MFS_dom"/>
</dbReference>
<dbReference type="PROSITE" id="PS50850">
    <property type="entry name" value="MFS"/>
    <property type="match status" value="1"/>
</dbReference>
<dbReference type="EMBL" id="SDIL01000113">
    <property type="protein sequence ID" value="RXK35987.1"/>
    <property type="molecule type" value="Genomic_DNA"/>
</dbReference>
<evidence type="ECO:0000256" key="5">
    <source>
        <dbReference type="ARBA" id="ARBA00023136"/>
    </source>
</evidence>
<dbReference type="GO" id="GO:0005886">
    <property type="term" value="C:plasma membrane"/>
    <property type="evidence" value="ECO:0007669"/>
    <property type="project" value="TreeGrafter"/>
</dbReference>
<keyword evidence="3 6" id="KW-0812">Transmembrane</keyword>
<feature type="transmembrane region" description="Helical" evidence="6">
    <location>
        <begin position="219"/>
        <end position="241"/>
    </location>
</feature>
<feature type="transmembrane region" description="Helical" evidence="6">
    <location>
        <begin position="105"/>
        <end position="125"/>
    </location>
</feature>
<accession>A0A4Q1BCZ8</accession>
<feature type="transmembrane region" description="Helical" evidence="6">
    <location>
        <begin position="332"/>
        <end position="355"/>
    </location>
</feature>
<feature type="transmembrane region" description="Helical" evidence="6">
    <location>
        <begin position="294"/>
        <end position="311"/>
    </location>
</feature>
<dbReference type="STRING" id="5217.A0A4Q1BCZ8"/>
<keyword evidence="9" id="KW-1185">Reference proteome</keyword>
<keyword evidence="5 6" id="KW-0472">Membrane</keyword>
<dbReference type="VEuPathDB" id="FungiDB:TREMEDRAFT_45829"/>
<feature type="transmembrane region" description="Helical" evidence="6">
    <location>
        <begin position="191"/>
        <end position="213"/>
    </location>
</feature>
<keyword evidence="4 6" id="KW-1133">Transmembrane helix</keyword>
<dbReference type="PANTHER" id="PTHR23501">
    <property type="entry name" value="MAJOR FACILITATOR SUPERFAMILY"/>
    <property type="match status" value="1"/>
</dbReference>
<name>A0A4Q1BCZ8_TREME</name>
<evidence type="ECO:0000256" key="4">
    <source>
        <dbReference type="ARBA" id="ARBA00022989"/>
    </source>
</evidence>
<evidence type="ECO:0000313" key="8">
    <source>
        <dbReference type="EMBL" id="RXK35987.1"/>
    </source>
</evidence>
<feature type="transmembrane region" description="Helical" evidence="6">
    <location>
        <begin position="367"/>
        <end position="385"/>
    </location>
</feature>
<feature type="transmembrane region" description="Helical" evidence="6">
    <location>
        <begin position="397"/>
        <end position="416"/>
    </location>
</feature>
<dbReference type="InterPro" id="IPR011701">
    <property type="entry name" value="MFS"/>
</dbReference>
<feature type="transmembrane region" description="Helical" evidence="6">
    <location>
        <begin position="132"/>
        <end position="152"/>
    </location>
</feature>
<dbReference type="GO" id="GO:0012505">
    <property type="term" value="C:endomembrane system"/>
    <property type="evidence" value="ECO:0007669"/>
    <property type="project" value="UniProtKB-SubCell"/>
</dbReference>
<dbReference type="Gene3D" id="1.20.1250.20">
    <property type="entry name" value="MFS general substrate transporter like domains"/>
    <property type="match status" value="1"/>
</dbReference>
<organism evidence="8 9">
    <name type="scientific">Tremella mesenterica</name>
    <name type="common">Jelly fungus</name>
    <dbReference type="NCBI Taxonomy" id="5217"/>
    <lineage>
        <taxon>Eukaryota</taxon>
        <taxon>Fungi</taxon>
        <taxon>Dikarya</taxon>
        <taxon>Basidiomycota</taxon>
        <taxon>Agaricomycotina</taxon>
        <taxon>Tremellomycetes</taxon>
        <taxon>Tremellales</taxon>
        <taxon>Tremellaceae</taxon>
        <taxon>Tremella</taxon>
    </lineage>
</organism>
<feature type="transmembrane region" description="Helical" evidence="6">
    <location>
        <begin position="158"/>
        <end position="179"/>
    </location>
</feature>
<comment type="subcellular location">
    <subcellularLocation>
        <location evidence="1">Endomembrane system</location>
        <topology evidence="1">Multi-pass membrane protein</topology>
    </subcellularLocation>
</comment>
<feature type="transmembrane region" description="Helical" evidence="6">
    <location>
        <begin position="422"/>
        <end position="449"/>
    </location>
</feature>
<gene>
    <name evidence="8" type="ORF">M231_06756</name>
</gene>
<reference evidence="8 9" key="1">
    <citation type="submission" date="2016-06" db="EMBL/GenBank/DDBJ databases">
        <title>Evolution of pathogenesis and genome organization in the Tremellales.</title>
        <authorList>
            <person name="Cuomo C."/>
            <person name="Litvintseva A."/>
            <person name="Heitman J."/>
            <person name="Chen Y."/>
            <person name="Sun S."/>
            <person name="Springer D."/>
            <person name="Dromer F."/>
            <person name="Young S."/>
            <person name="Zeng Q."/>
            <person name="Chapman S."/>
            <person name="Gujja S."/>
            <person name="Saif S."/>
            <person name="Birren B."/>
        </authorList>
    </citation>
    <scope>NUCLEOTIDE SEQUENCE [LARGE SCALE GENOMIC DNA]</scope>
    <source>
        <strain evidence="8 9">ATCC 28783</strain>
    </source>
</reference>
<dbReference type="AlphaFoldDB" id="A0A4Q1BCZ8"/>
<dbReference type="InterPro" id="IPR036259">
    <property type="entry name" value="MFS_trans_sf"/>
</dbReference>
<feature type="transmembrane region" description="Helical" evidence="6">
    <location>
        <begin position="530"/>
        <end position="550"/>
    </location>
</feature>
<sequence length="577" mass="61602">MSAIIITQAAPPDERTHLLVSSSPPSLDSQTAIRPDQPDSARNLLNLANLHRLAPLRESISTFRFVLTCIGIWSANFVFAFQASAIPTLAPSIGSGFKQAEFSTYLGSAFTLCNTGVIPVYGILMETLGRRFAMLTACAFFGLGTIFCALSPSMGILIAARAFAGLGGGGLLTVSSVIVTDLVPLRERGVFQGIMMSIFGAGTMLGGPCAGWLADRFGWPFAFWVQLPVVLFCATVVASVAPEAPLPPTHQTVFSGLKSIDWLGTFTLLGSVSSLLLGFSFHTSFLDPWSSPRVWGTLLFSIVLGCLFVWVEHQVERPVIPIEVLKTGHVKAVMLGGFFLSISYQAYLFQIPAYFAVILDTSTAEAGVILSVCGGLGLASGSLIAGQYIRHGGAYKWLGVISLIPGITSTLIAASWKPDWPWWAYYATVLPGSLGYSVFLSVTLVALIASCDSKLMPKATALLYMIRSLGVTLGVSIGGSIQLGALTSALKSRLSSLPIEKSNEIINSVLHSKASIRHLSPPYDQLALDAYASSLSTVFLFSFVVSLCTWSTSFFIKDIELHGHGGKRVGSGDEEEE</sequence>
<dbReference type="Proteomes" id="UP000289152">
    <property type="component" value="Unassembled WGS sequence"/>
</dbReference>
<feature type="domain" description="Major facilitator superfamily (MFS) profile" evidence="7">
    <location>
        <begin position="68"/>
        <end position="560"/>
    </location>
</feature>
<feature type="transmembrane region" description="Helical" evidence="6">
    <location>
        <begin position="65"/>
        <end position="85"/>
    </location>
</feature>
<evidence type="ECO:0000256" key="3">
    <source>
        <dbReference type="ARBA" id="ARBA00022692"/>
    </source>
</evidence>
<dbReference type="GO" id="GO:0015174">
    <property type="term" value="F:basic amino acid transmembrane transporter activity"/>
    <property type="evidence" value="ECO:0007669"/>
    <property type="project" value="TreeGrafter"/>
</dbReference>
<dbReference type="Pfam" id="PF07690">
    <property type="entry name" value="MFS_1"/>
    <property type="match status" value="1"/>
</dbReference>
<feature type="transmembrane region" description="Helical" evidence="6">
    <location>
        <begin position="262"/>
        <end position="282"/>
    </location>
</feature>
<dbReference type="InParanoid" id="A0A4Q1BCZ8"/>
<evidence type="ECO:0000259" key="7">
    <source>
        <dbReference type="PROSITE" id="PS50850"/>
    </source>
</evidence>
<dbReference type="GO" id="GO:0000329">
    <property type="term" value="C:fungal-type vacuole membrane"/>
    <property type="evidence" value="ECO:0007669"/>
    <property type="project" value="TreeGrafter"/>
</dbReference>